<name>A0AA40M3P8_CLONO</name>
<protein>
    <submittedName>
        <fullName evidence="1">Uncharacterized protein</fullName>
    </submittedName>
</protein>
<evidence type="ECO:0000313" key="2">
    <source>
        <dbReference type="Proteomes" id="UP000027770"/>
    </source>
</evidence>
<comment type="caution">
    <text evidence="1">The sequence shown here is derived from an EMBL/GenBank/DDBJ whole genome shotgun (WGS) entry which is preliminary data.</text>
</comment>
<keyword evidence="2" id="KW-1185">Reference proteome</keyword>
<proteinExistence type="predicted"/>
<dbReference type="RefSeq" id="WP_039217347.1">
    <property type="nucleotide sequence ID" value="NZ_JENW01000021.1"/>
</dbReference>
<dbReference type="Proteomes" id="UP000027770">
    <property type="component" value="Unassembled WGS sequence"/>
</dbReference>
<organism evidence="1 2">
    <name type="scientific">Clostridium novyi B str. ATCC 27606</name>
    <dbReference type="NCBI Taxonomy" id="1443123"/>
    <lineage>
        <taxon>Bacteria</taxon>
        <taxon>Bacillati</taxon>
        <taxon>Bacillota</taxon>
        <taxon>Clostridia</taxon>
        <taxon>Eubacteriales</taxon>
        <taxon>Clostridiaceae</taxon>
        <taxon>Clostridium</taxon>
    </lineage>
</organism>
<dbReference type="AlphaFoldDB" id="A0AA40M3P8"/>
<reference evidence="1 2" key="1">
    <citation type="submission" date="2014-02" db="EMBL/GenBank/DDBJ databases">
        <title>Plasmidome dynamics in the species complex Clostridium novyi sensu lato converts strains of independent lineages into distinctly different pathogens.</title>
        <authorList>
            <person name="Skarin H."/>
            <person name="Segerman B."/>
        </authorList>
    </citation>
    <scope>NUCLEOTIDE SEQUENCE [LARGE SCALE GENOMIC DNA]</scope>
    <source>
        <strain evidence="1 2">ATCC 27606</strain>
    </source>
</reference>
<gene>
    <name evidence="1" type="ORF">Z959_05955</name>
</gene>
<accession>A0AA40M3P8</accession>
<evidence type="ECO:0000313" key="1">
    <source>
        <dbReference type="EMBL" id="KEI17787.1"/>
    </source>
</evidence>
<dbReference type="EMBL" id="JENW01000021">
    <property type="protein sequence ID" value="KEI17787.1"/>
    <property type="molecule type" value="Genomic_DNA"/>
</dbReference>
<sequence>MNKTVKNLINKTIELEYNHLDDQGNEAIIKSTDYEEWSRKYDLMRKKLFDIIPKELHKQLDNTLDELESSSSIMLSIEKRYMFKQGVIKGLTDLNYLNDDIEQKIILI</sequence>